<dbReference type="InParanoid" id="D3BR28"/>
<dbReference type="GO" id="GO:0004674">
    <property type="term" value="F:protein serine/threonine kinase activity"/>
    <property type="evidence" value="ECO:0007669"/>
    <property type="project" value="TreeGrafter"/>
</dbReference>
<dbReference type="PANTHER" id="PTHR44167:SF30">
    <property type="entry name" value="PHOSPHORYLASE KINASE"/>
    <property type="match status" value="1"/>
</dbReference>
<dbReference type="GeneID" id="31365901"/>
<dbReference type="EMBL" id="ADBJ01000050">
    <property type="protein sequence ID" value="EFA75860.1"/>
    <property type="molecule type" value="Genomic_DNA"/>
</dbReference>
<dbReference type="PANTHER" id="PTHR44167">
    <property type="entry name" value="OVARIAN-SPECIFIC SERINE/THREONINE-PROTEIN KINASE LOK-RELATED"/>
    <property type="match status" value="1"/>
</dbReference>
<organism evidence="2 3">
    <name type="scientific">Heterostelium pallidum (strain ATCC 26659 / Pp 5 / PN500)</name>
    <name type="common">Cellular slime mold</name>
    <name type="synonym">Polysphondylium pallidum</name>
    <dbReference type="NCBI Taxonomy" id="670386"/>
    <lineage>
        <taxon>Eukaryota</taxon>
        <taxon>Amoebozoa</taxon>
        <taxon>Evosea</taxon>
        <taxon>Eumycetozoa</taxon>
        <taxon>Dictyostelia</taxon>
        <taxon>Acytosteliales</taxon>
        <taxon>Acytosteliaceae</taxon>
        <taxon>Heterostelium</taxon>
    </lineage>
</organism>
<gene>
    <name evidence="2" type="ORF">PPL_10432</name>
</gene>
<protein>
    <recommendedName>
        <fullName evidence="1">Protein kinase domain-containing protein</fullName>
    </recommendedName>
</protein>
<evidence type="ECO:0000313" key="2">
    <source>
        <dbReference type="EMBL" id="EFA75860.1"/>
    </source>
</evidence>
<dbReference type="InterPro" id="IPR011009">
    <property type="entry name" value="Kinase-like_dom_sf"/>
</dbReference>
<keyword evidence="3" id="KW-1185">Reference proteome</keyword>
<dbReference type="PROSITE" id="PS00108">
    <property type="entry name" value="PROTEIN_KINASE_ST"/>
    <property type="match status" value="1"/>
</dbReference>
<evidence type="ECO:0000313" key="3">
    <source>
        <dbReference type="Proteomes" id="UP000001396"/>
    </source>
</evidence>
<sequence length="618" mass="70694">MLHKNLENLNFSGVSSLTKETIRVNNSQSAATQQSTNRNAGFHSEEWACVIMYYFKNFENVAHVSSLTKETINVNSSQGASSGQSINGSTGFGEDFENVAHVSSLTKETININSSQSTATHQSTNGTTDLAKNLENLNLSGLSYVFMHKIHFKMNTNNVEETDRLVKGKNVLKFDIDSLFDRFIVLVYNHMKDKENEQYCNIILIGNINNNNNEIVIPDTVDTQYQLIIIRSYSYPSNLLNLDAIPICIELLNKSQSYRFNIAKCQFKHNLSYFKQSIIINNKQYHSISRFTNSNHINQVDLVCGTDQRLLKIVKLTQPIQNKDNRNYERALNEINAMKLLKGNPRFVQLFDFLDDKDNHIFHLVTEYCHGGDLAQEYKRLTDLNTIFRESDIRKYILQLFEILLDLDKLGIVHCDIKPSNVFFGGDQDDLTLMLGDFGYCKFIGESTIIEYPDTNEHILEGDSILNLKCIDHEITDPSIINSILYATRGAQGYIPEKMNIIQYAQSCDIFSIGSTILKLLCCHQDDRNNHQLLQTKGEIKISEFRYSKQLIDLIHRLLDLSPKNIESLNLLLNQYLETITNIQSASTQQSSNETAGFRPEMTFKVEIMHNFVIITKF</sequence>
<dbReference type="PROSITE" id="PS50011">
    <property type="entry name" value="PROTEIN_KINASE_DOM"/>
    <property type="match status" value="1"/>
</dbReference>
<dbReference type="SUPFAM" id="SSF56112">
    <property type="entry name" value="Protein kinase-like (PK-like)"/>
    <property type="match status" value="1"/>
</dbReference>
<evidence type="ECO:0000259" key="1">
    <source>
        <dbReference type="PROSITE" id="PS50011"/>
    </source>
</evidence>
<dbReference type="RefSeq" id="XP_020427994.1">
    <property type="nucleotide sequence ID" value="XM_020581207.1"/>
</dbReference>
<proteinExistence type="predicted"/>
<dbReference type="Gene3D" id="1.10.510.10">
    <property type="entry name" value="Transferase(Phosphotransferase) domain 1"/>
    <property type="match status" value="1"/>
</dbReference>
<dbReference type="Pfam" id="PF00069">
    <property type="entry name" value="Pkinase"/>
    <property type="match status" value="1"/>
</dbReference>
<dbReference type="GO" id="GO:0005524">
    <property type="term" value="F:ATP binding"/>
    <property type="evidence" value="ECO:0007669"/>
    <property type="project" value="InterPro"/>
</dbReference>
<dbReference type="AlphaFoldDB" id="D3BR28"/>
<dbReference type="Gene3D" id="3.30.200.20">
    <property type="entry name" value="Phosphorylase Kinase, domain 1"/>
    <property type="match status" value="1"/>
</dbReference>
<accession>D3BR28</accession>
<dbReference type="InterPro" id="IPR000719">
    <property type="entry name" value="Prot_kinase_dom"/>
</dbReference>
<dbReference type="InterPro" id="IPR008271">
    <property type="entry name" value="Ser/Thr_kinase_AS"/>
</dbReference>
<dbReference type="SMART" id="SM00220">
    <property type="entry name" value="S_TKc"/>
    <property type="match status" value="1"/>
</dbReference>
<dbReference type="GO" id="GO:0044773">
    <property type="term" value="P:mitotic DNA damage checkpoint signaling"/>
    <property type="evidence" value="ECO:0007669"/>
    <property type="project" value="TreeGrafter"/>
</dbReference>
<feature type="domain" description="Protein kinase" evidence="1">
    <location>
        <begin position="274"/>
        <end position="577"/>
    </location>
</feature>
<dbReference type="STRING" id="670386.D3BR28"/>
<name>D3BR28_HETP5</name>
<reference evidence="2 3" key="1">
    <citation type="journal article" date="2011" name="Genome Res.">
        <title>Phylogeny-wide analysis of social amoeba genomes highlights ancient origins for complex intercellular communication.</title>
        <authorList>
            <person name="Heidel A.J."/>
            <person name="Lawal H.M."/>
            <person name="Felder M."/>
            <person name="Schilde C."/>
            <person name="Helps N.R."/>
            <person name="Tunggal B."/>
            <person name="Rivero F."/>
            <person name="John U."/>
            <person name="Schleicher M."/>
            <person name="Eichinger L."/>
            <person name="Platzer M."/>
            <person name="Noegel A.A."/>
            <person name="Schaap P."/>
            <person name="Gloeckner G."/>
        </authorList>
    </citation>
    <scope>NUCLEOTIDE SEQUENCE [LARGE SCALE GENOMIC DNA]</scope>
    <source>
        <strain evidence="3">ATCC 26659 / Pp 5 / PN500</strain>
    </source>
</reference>
<comment type="caution">
    <text evidence="2">The sequence shown here is derived from an EMBL/GenBank/DDBJ whole genome shotgun (WGS) entry which is preliminary data.</text>
</comment>
<dbReference type="GO" id="GO:0005634">
    <property type="term" value="C:nucleus"/>
    <property type="evidence" value="ECO:0007669"/>
    <property type="project" value="TreeGrafter"/>
</dbReference>
<dbReference type="Proteomes" id="UP000001396">
    <property type="component" value="Unassembled WGS sequence"/>
</dbReference>